<dbReference type="InterPro" id="IPR014543">
    <property type="entry name" value="UCP028291"/>
</dbReference>
<sequence>MDQRRAIVVTPSGSRMLQQLCKHWSHKFEVAFTPAHGEISLPMGRCEMDATDDSLTVVVSAVDPGDAPRLQKVVEEHLRRFAFREDLTFDWTDAQGVPVAPEPPEDQPHG</sequence>
<dbReference type="Gene3D" id="3.30.310.50">
    <property type="entry name" value="Alpha-D-phosphohexomutase, C-terminal domain"/>
    <property type="match status" value="1"/>
</dbReference>
<name>A0A9E6R732_9HYPH</name>
<dbReference type="AlphaFoldDB" id="A0A9E6R732"/>
<evidence type="ECO:0000313" key="2">
    <source>
        <dbReference type="Proteomes" id="UP000825701"/>
    </source>
</evidence>
<organism evidence="1 2">
    <name type="scientific">Chenggangzhangella methanolivorans</name>
    <dbReference type="NCBI Taxonomy" id="1437009"/>
    <lineage>
        <taxon>Bacteria</taxon>
        <taxon>Pseudomonadati</taxon>
        <taxon>Pseudomonadota</taxon>
        <taxon>Alphaproteobacteria</taxon>
        <taxon>Hyphomicrobiales</taxon>
        <taxon>Methylopilaceae</taxon>
        <taxon>Chenggangzhangella</taxon>
    </lineage>
</organism>
<protein>
    <submittedName>
        <fullName evidence="1">DUF2218 domain-containing protein</fullName>
    </submittedName>
</protein>
<dbReference type="EMBL" id="CP081869">
    <property type="protein sequence ID" value="QZN99034.1"/>
    <property type="molecule type" value="Genomic_DNA"/>
</dbReference>
<dbReference type="RefSeq" id="WP_261402057.1">
    <property type="nucleotide sequence ID" value="NZ_CP081869.1"/>
</dbReference>
<proteinExistence type="predicted"/>
<keyword evidence="2" id="KW-1185">Reference proteome</keyword>
<dbReference type="PIRSF" id="PIRSF028291">
    <property type="entry name" value="UCP028291"/>
    <property type="match status" value="1"/>
</dbReference>
<gene>
    <name evidence="1" type="ORF">K6K41_19510</name>
</gene>
<evidence type="ECO:0000313" key="1">
    <source>
        <dbReference type="EMBL" id="QZN99034.1"/>
    </source>
</evidence>
<dbReference type="KEGG" id="cmet:K6K41_19510"/>
<reference evidence="1" key="1">
    <citation type="submission" date="2021-08" db="EMBL/GenBank/DDBJ databases">
        <authorList>
            <person name="Zhang H."/>
            <person name="Xu M."/>
            <person name="Yu Z."/>
            <person name="Yang L."/>
            <person name="Cai Y."/>
        </authorList>
    </citation>
    <scope>NUCLEOTIDE SEQUENCE</scope>
    <source>
        <strain evidence="1">CHL1</strain>
    </source>
</reference>
<accession>A0A9E6R732</accession>
<dbReference type="Proteomes" id="UP000825701">
    <property type="component" value="Chromosome"/>
</dbReference>
<dbReference type="Pfam" id="PF09981">
    <property type="entry name" value="DUF2218"/>
    <property type="match status" value="1"/>
</dbReference>